<reference evidence="2 3" key="1">
    <citation type="journal article" date="2013" name="Genome Biol.">
        <title>Genome of Acanthamoeba castellanii highlights extensive lateral gene transfer and early evolution of tyrosine kinase signaling.</title>
        <authorList>
            <person name="Clarke M."/>
            <person name="Lohan A.J."/>
            <person name="Liu B."/>
            <person name="Lagkouvardos I."/>
            <person name="Roy S."/>
            <person name="Zafar N."/>
            <person name="Bertelli C."/>
            <person name="Schilde C."/>
            <person name="Kianianmomeni A."/>
            <person name="Burglin T.R."/>
            <person name="Frech C."/>
            <person name="Turcotte B."/>
            <person name="Kopec K.O."/>
            <person name="Synnott J.M."/>
            <person name="Choo C."/>
            <person name="Paponov I."/>
            <person name="Finkler A."/>
            <person name="Soon Heng Tan C."/>
            <person name="Hutchins A.P."/>
            <person name="Weinmeier T."/>
            <person name="Rattei T."/>
            <person name="Chu J.S."/>
            <person name="Gimenez G."/>
            <person name="Irimia M."/>
            <person name="Rigden D.J."/>
            <person name="Fitzpatrick D.A."/>
            <person name="Lorenzo-Morales J."/>
            <person name="Bateman A."/>
            <person name="Chiu C.H."/>
            <person name="Tang P."/>
            <person name="Hegemann P."/>
            <person name="Fromm H."/>
            <person name="Raoult D."/>
            <person name="Greub G."/>
            <person name="Miranda-Saavedra D."/>
            <person name="Chen N."/>
            <person name="Nash P."/>
            <person name="Ginger M.L."/>
            <person name="Horn M."/>
            <person name="Schaap P."/>
            <person name="Caler L."/>
            <person name="Loftus B."/>
        </authorList>
    </citation>
    <scope>NUCLEOTIDE SEQUENCE [LARGE SCALE GENOMIC DNA]</scope>
    <source>
        <strain evidence="2 3">Neff</strain>
    </source>
</reference>
<sequence>MESDMIFLLGAKQAQHKAASHRDRSASMPQTYASMLASSTPFLSPPRRSSFFASYVGERSGTTRLHDDDSAFPSPTFV</sequence>
<evidence type="ECO:0000313" key="1">
    <source>
        <dbReference type="EMBL" id="ELR15192.1"/>
    </source>
</evidence>
<evidence type="ECO:0000313" key="3">
    <source>
        <dbReference type="Proteomes" id="UP000011083"/>
    </source>
</evidence>
<dbReference type="KEGG" id="acan:ACA1_218260"/>
<name>L8GRC4_ACACF</name>
<gene>
    <name evidence="1" type="ORF">ACA1_218260</name>
    <name evidence="2" type="ORF">ACA1_218420</name>
</gene>
<dbReference type="AlphaFoldDB" id="L8GRC4"/>
<evidence type="ECO:0000313" key="2">
    <source>
        <dbReference type="EMBL" id="ELR15198.1"/>
    </source>
</evidence>
<dbReference type="KEGG" id="acan:ACA1_218420"/>
<dbReference type="EMBL" id="KB008036">
    <property type="protein sequence ID" value="ELR15198.1"/>
    <property type="molecule type" value="Genomic_DNA"/>
</dbReference>
<dbReference type="EMBL" id="KB008036">
    <property type="protein sequence ID" value="ELR15192.1"/>
    <property type="molecule type" value="Genomic_DNA"/>
</dbReference>
<dbReference type="GeneID" id="14915792"/>
<dbReference type="VEuPathDB" id="AmoebaDB:ACA1_218420"/>
<dbReference type="Proteomes" id="UP000011083">
    <property type="component" value="Unassembled WGS sequence"/>
</dbReference>
<dbReference type="RefSeq" id="XP_004337211.1">
    <property type="nucleotide sequence ID" value="XM_004337163.1"/>
</dbReference>
<keyword evidence="3" id="KW-1185">Reference proteome</keyword>
<dbReference type="RefSeq" id="XP_004337205.1">
    <property type="nucleotide sequence ID" value="XM_004337157.1"/>
</dbReference>
<proteinExistence type="predicted"/>
<protein>
    <submittedName>
        <fullName evidence="2">Uncharacterized protein</fullName>
    </submittedName>
</protein>
<dbReference type="VEuPathDB" id="AmoebaDB:ACA1_218260"/>
<organism evidence="2 3">
    <name type="scientific">Acanthamoeba castellanii (strain ATCC 30010 / Neff)</name>
    <dbReference type="NCBI Taxonomy" id="1257118"/>
    <lineage>
        <taxon>Eukaryota</taxon>
        <taxon>Amoebozoa</taxon>
        <taxon>Discosea</taxon>
        <taxon>Longamoebia</taxon>
        <taxon>Centramoebida</taxon>
        <taxon>Acanthamoebidae</taxon>
        <taxon>Acanthamoeba</taxon>
    </lineage>
</organism>
<accession>L8GRC4</accession>
<dbReference type="GeneID" id="14915798"/>